<proteinExistence type="predicted"/>
<feature type="non-terminal residue" evidence="2">
    <location>
        <position position="1"/>
    </location>
</feature>
<organism evidence="2 3">
    <name type="scientific">Pyxidicoccus fallax</name>
    <dbReference type="NCBI Taxonomy" id="394095"/>
    <lineage>
        <taxon>Bacteria</taxon>
        <taxon>Pseudomonadati</taxon>
        <taxon>Myxococcota</taxon>
        <taxon>Myxococcia</taxon>
        <taxon>Myxococcales</taxon>
        <taxon>Cystobacterineae</taxon>
        <taxon>Myxococcaceae</taxon>
        <taxon>Pyxidicoccus</taxon>
    </lineage>
</organism>
<comment type="caution">
    <text evidence="2">The sequence shown here is derived from an EMBL/GenBank/DDBJ whole genome shotgun (WGS) entry which is preliminary data.</text>
</comment>
<gene>
    <name evidence="2" type="ORF">HG543_24270</name>
</gene>
<protein>
    <submittedName>
        <fullName evidence="2">Glycosyl transferase family 1</fullName>
    </submittedName>
</protein>
<feature type="region of interest" description="Disordered" evidence="1">
    <location>
        <begin position="1"/>
        <end position="169"/>
    </location>
</feature>
<sequence length="169" mass="17842">TEPPRLTPVSRPPAPPSLKASVPTAASSDDEPEEISADEAQPIEDGADGSATPAHSRPRLDEPDEISSDEVEEAEVSVSGAARLLDEAELHEVESAPAPEPVDEGPAPEPVPSSLNPWFAQLAHGYCPPDGIRFDRHTPPTTFPGRDEDAHPSRQPPTRATGVVRGKSS</sequence>
<keyword evidence="2" id="KW-0808">Transferase</keyword>
<feature type="compositionally biased region" description="Basic and acidic residues" evidence="1">
    <location>
        <begin position="84"/>
        <end position="94"/>
    </location>
</feature>
<accession>A0A848LJP6</accession>
<feature type="compositionally biased region" description="Acidic residues" evidence="1">
    <location>
        <begin position="62"/>
        <end position="75"/>
    </location>
</feature>
<dbReference type="GO" id="GO:0016740">
    <property type="term" value="F:transferase activity"/>
    <property type="evidence" value="ECO:0007669"/>
    <property type="project" value="UniProtKB-KW"/>
</dbReference>
<dbReference type="Proteomes" id="UP000518300">
    <property type="component" value="Unassembled WGS sequence"/>
</dbReference>
<evidence type="ECO:0000256" key="1">
    <source>
        <dbReference type="SAM" id="MobiDB-lite"/>
    </source>
</evidence>
<dbReference type="AlphaFoldDB" id="A0A848LJP6"/>
<keyword evidence="3" id="KW-1185">Reference proteome</keyword>
<evidence type="ECO:0000313" key="2">
    <source>
        <dbReference type="EMBL" id="NMO17949.1"/>
    </source>
</evidence>
<dbReference type="EMBL" id="JABBJJ010000115">
    <property type="protein sequence ID" value="NMO17949.1"/>
    <property type="molecule type" value="Genomic_DNA"/>
</dbReference>
<feature type="compositionally biased region" description="Acidic residues" evidence="1">
    <location>
        <begin position="28"/>
        <end position="47"/>
    </location>
</feature>
<reference evidence="2 3" key="1">
    <citation type="submission" date="2020-04" db="EMBL/GenBank/DDBJ databases">
        <title>Draft genome of Pyxidicoccus fallax type strain.</title>
        <authorList>
            <person name="Whitworth D.E."/>
        </authorList>
    </citation>
    <scope>NUCLEOTIDE SEQUENCE [LARGE SCALE GENOMIC DNA]</scope>
    <source>
        <strain evidence="2 3">DSM 14698</strain>
    </source>
</reference>
<name>A0A848LJP6_9BACT</name>
<evidence type="ECO:0000313" key="3">
    <source>
        <dbReference type="Proteomes" id="UP000518300"/>
    </source>
</evidence>
<feature type="compositionally biased region" description="Pro residues" evidence="1">
    <location>
        <begin position="1"/>
        <end position="16"/>
    </location>
</feature>